<dbReference type="OrthoDB" id="6122954at2759"/>
<reference evidence="3" key="1">
    <citation type="submission" date="2022-08" db="UniProtKB">
        <authorList>
            <consortium name="EnsemblMetazoa"/>
        </authorList>
    </citation>
    <scope>IDENTIFICATION</scope>
    <source>
        <strain evidence="3">05x7-T-G4-1.051#20</strain>
    </source>
</reference>
<dbReference type="EnsemblMetazoa" id="G3248.3">
    <property type="protein sequence ID" value="G3248.3:cds"/>
    <property type="gene ID" value="G3248"/>
</dbReference>
<accession>A0A8W8M9Y9</accession>
<dbReference type="OMA" id="FTMANSR"/>
<dbReference type="PANTHER" id="PTHR24184">
    <property type="entry name" value="SI:CH211-189E2.2"/>
    <property type="match status" value="1"/>
</dbReference>
<dbReference type="EnsemblMetazoa" id="G3248.4">
    <property type="protein sequence ID" value="G3248.4:cds"/>
    <property type="gene ID" value="G3248"/>
</dbReference>
<feature type="compositionally biased region" description="Basic and acidic residues" evidence="2">
    <location>
        <begin position="323"/>
        <end position="334"/>
    </location>
</feature>
<sequence length="448" mass="50235">MAVDLFQLVQNGCTARQLQLVTENGCDVNISNEDKESLLMFTMANSRAPGERRAELIRVLLQRGADVNARNAKGQTTFMYACIMNQVKPLKVLLEQPDLNVNIQERDGNTGLMYACSIGNEQVVEVLLEAHHRKSINIIHDLSNCRGQTAMDCAQRMHREKILKAFSKYSISTGSRFKPTILKARREPSARHKKQGERGRQKQTSASTVLAGSDTEDDLEDFGKLVRTMRECAAEVKQLCYDQNISYDNKRQSKTTKSRKTDRPKIENKTLNTPRIEIHSDTGGQDNRHHDLEKFEVTELSRSTKKGKDRVKNSNQTLSPRVPHLELQDKDIASHDTPVLSDSAIVSKRKSKRHNSATKHSADFRELSVDTMFSKGESLHLHSREQTATHRSATSPAVLQSAFRDPWSTFGEPLPGIRNASSNSASIYLPPLKAISGGKPEEPVSSKY</sequence>
<dbReference type="SMART" id="SM00248">
    <property type="entry name" value="ANK"/>
    <property type="match status" value="3"/>
</dbReference>
<feature type="region of interest" description="Disordered" evidence="2">
    <location>
        <begin position="177"/>
        <end position="215"/>
    </location>
</feature>
<dbReference type="Pfam" id="PF12796">
    <property type="entry name" value="Ank_2"/>
    <property type="match status" value="1"/>
</dbReference>
<feature type="region of interest" description="Disordered" evidence="2">
    <location>
        <begin position="429"/>
        <end position="448"/>
    </location>
</feature>
<keyword evidence="4" id="KW-1185">Reference proteome</keyword>
<feature type="region of interest" description="Disordered" evidence="2">
    <location>
        <begin position="250"/>
        <end position="338"/>
    </location>
</feature>
<organism evidence="3 4">
    <name type="scientific">Magallana gigas</name>
    <name type="common">Pacific oyster</name>
    <name type="synonym">Crassostrea gigas</name>
    <dbReference type="NCBI Taxonomy" id="29159"/>
    <lineage>
        <taxon>Eukaryota</taxon>
        <taxon>Metazoa</taxon>
        <taxon>Spiralia</taxon>
        <taxon>Lophotrochozoa</taxon>
        <taxon>Mollusca</taxon>
        <taxon>Bivalvia</taxon>
        <taxon>Autobranchia</taxon>
        <taxon>Pteriomorphia</taxon>
        <taxon>Ostreida</taxon>
        <taxon>Ostreoidea</taxon>
        <taxon>Ostreidae</taxon>
        <taxon>Magallana</taxon>
    </lineage>
</organism>
<evidence type="ECO:0000256" key="2">
    <source>
        <dbReference type="SAM" id="MobiDB-lite"/>
    </source>
</evidence>
<dbReference type="SUPFAM" id="SSF48403">
    <property type="entry name" value="Ankyrin repeat"/>
    <property type="match status" value="1"/>
</dbReference>
<dbReference type="Proteomes" id="UP000005408">
    <property type="component" value="Unassembled WGS sequence"/>
</dbReference>
<name>A0A8W8M9Y9_MAGGI</name>
<feature type="compositionally biased region" description="Basic and acidic residues" evidence="2">
    <location>
        <begin position="259"/>
        <end position="268"/>
    </location>
</feature>
<dbReference type="InterPro" id="IPR036770">
    <property type="entry name" value="Ankyrin_rpt-contain_sf"/>
</dbReference>
<dbReference type="PROSITE" id="PS50088">
    <property type="entry name" value="ANK_REPEAT"/>
    <property type="match status" value="1"/>
</dbReference>
<evidence type="ECO:0000256" key="1">
    <source>
        <dbReference type="PROSITE-ProRule" id="PRU00023"/>
    </source>
</evidence>
<dbReference type="EnsemblMetazoa" id="G3248.1">
    <property type="protein sequence ID" value="G3248.1:cds"/>
    <property type="gene ID" value="G3248"/>
</dbReference>
<keyword evidence="1" id="KW-0040">ANK repeat</keyword>
<dbReference type="PANTHER" id="PTHR24184:SF11">
    <property type="entry name" value="ANKYRIN REPEAT AND SOCS BOX CONTAINING 3"/>
    <property type="match status" value="1"/>
</dbReference>
<evidence type="ECO:0000313" key="3">
    <source>
        <dbReference type="EnsemblMetazoa" id="G3248.4:cds"/>
    </source>
</evidence>
<feature type="repeat" description="ANK" evidence="1">
    <location>
        <begin position="34"/>
        <end position="72"/>
    </location>
</feature>
<dbReference type="Pfam" id="PF00023">
    <property type="entry name" value="Ank"/>
    <property type="match status" value="1"/>
</dbReference>
<evidence type="ECO:0000313" key="4">
    <source>
        <dbReference type="Proteomes" id="UP000005408"/>
    </source>
</evidence>
<feature type="compositionally biased region" description="Basic and acidic residues" evidence="2">
    <location>
        <begin position="439"/>
        <end position="448"/>
    </location>
</feature>
<dbReference type="Gene3D" id="1.25.40.20">
    <property type="entry name" value="Ankyrin repeat-containing domain"/>
    <property type="match status" value="1"/>
</dbReference>
<feature type="compositionally biased region" description="Basic and acidic residues" evidence="2">
    <location>
        <begin position="184"/>
        <end position="200"/>
    </location>
</feature>
<dbReference type="EnsemblMetazoa" id="G3248.2">
    <property type="protein sequence ID" value="G3248.2:cds"/>
    <property type="gene ID" value="G3248"/>
</dbReference>
<feature type="compositionally biased region" description="Basic and acidic residues" evidence="2">
    <location>
        <begin position="276"/>
        <end position="299"/>
    </location>
</feature>
<proteinExistence type="predicted"/>
<protein>
    <submittedName>
        <fullName evidence="3">Uncharacterized protein</fullName>
    </submittedName>
</protein>
<dbReference type="AlphaFoldDB" id="A0A8W8M9Y9"/>
<dbReference type="InterPro" id="IPR002110">
    <property type="entry name" value="Ankyrin_rpt"/>
</dbReference>